<keyword evidence="18" id="KW-1185">Reference proteome</keyword>
<keyword evidence="13 16" id="KW-0472">Membrane</keyword>
<dbReference type="Pfam" id="PF00067">
    <property type="entry name" value="p450"/>
    <property type="match status" value="1"/>
</dbReference>
<dbReference type="AlphaFoldDB" id="A0A7M7RAK3"/>
<evidence type="ECO:0000256" key="4">
    <source>
        <dbReference type="ARBA" id="ARBA00010617"/>
    </source>
</evidence>
<keyword evidence="11 14" id="KW-0408">Iron</keyword>
<dbReference type="GO" id="GO:0006706">
    <property type="term" value="P:steroid catabolic process"/>
    <property type="evidence" value="ECO:0000318"/>
    <property type="project" value="GO_Central"/>
</dbReference>
<dbReference type="EC" id="1.14.14.1" evidence="5"/>
<accession>A0A7M7RAK3</accession>
<keyword evidence="10 15" id="KW-0560">Oxidoreductase</keyword>
<evidence type="ECO:0000256" key="1">
    <source>
        <dbReference type="ARBA" id="ARBA00001971"/>
    </source>
</evidence>
<evidence type="ECO:0000256" key="12">
    <source>
        <dbReference type="ARBA" id="ARBA00023033"/>
    </source>
</evidence>
<evidence type="ECO:0000256" key="9">
    <source>
        <dbReference type="ARBA" id="ARBA00022848"/>
    </source>
</evidence>
<comment type="similarity">
    <text evidence="4 15">Belongs to the cytochrome P450 family.</text>
</comment>
<keyword evidence="7 14" id="KW-0479">Metal-binding</keyword>
<dbReference type="EnsemblMetazoa" id="XM_778812">
    <property type="protein sequence ID" value="XP_783905"/>
    <property type="gene ID" value="LOC578655"/>
</dbReference>
<dbReference type="FunCoup" id="A0A7M7RAK3">
    <property type="interactions" value="509"/>
</dbReference>
<protein>
    <recommendedName>
        <fullName evidence="5">unspecific monooxygenase</fullName>
        <ecNumber evidence="5">1.14.14.1</ecNumber>
    </recommendedName>
</protein>
<dbReference type="OMA" id="VHQFTHR"/>
<evidence type="ECO:0000256" key="3">
    <source>
        <dbReference type="ARBA" id="ARBA00004406"/>
    </source>
</evidence>
<keyword evidence="12 15" id="KW-0503">Monooxygenase</keyword>
<dbReference type="InterPro" id="IPR001128">
    <property type="entry name" value="Cyt_P450"/>
</dbReference>
<evidence type="ECO:0000256" key="5">
    <source>
        <dbReference type="ARBA" id="ARBA00012109"/>
    </source>
</evidence>
<keyword evidence="6 14" id="KW-0349">Heme</keyword>
<evidence type="ECO:0000256" key="2">
    <source>
        <dbReference type="ARBA" id="ARBA00004174"/>
    </source>
</evidence>
<dbReference type="GO" id="GO:0005789">
    <property type="term" value="C:endoplasmic reticulum membrane"/>
    <property type="evidence" value="ECO:0007669"/>
    <property type="project" value="UniProtKB-SubCell"/>
</dbReference>
<dbReference type="InterPro" id="IPR017972">
    <property type="entry name" value="Cyt_P450_CS"/>
</dbReference>
<evidence type="ECO:0000256" key="14">
    <source>
        <dbReference type="PIRSR" id="PIRSR602401-1"/>
    </source>
</evidence>
<dbReference type="PANTHER" id="PTHR24289:SF21">
    <property type="entry name" value="CYTOCHROME P450 1A"/>
    <property type="match status" value="1"/>
</dbReference>
<dbReference type="GO" id="GO:0005739">
    <property type="term" value="C:mitochondrion"/>
    <property type="evidence" value="ECO:0000318"/>
    <property type="project" value="GO_Central"/>
</dbReference>
<dbReference type="PANTHER" id="PTHR24289">
    <property type="entry name" value="STEROID 17-ALPHA-HYDROXYLASE/17,20 LYASE"/>
    <property type="match status" value="1"/>
</dbReference>
<keyword evidence="8" id="KW-0256">Endoplasmic reticulum</keyword>
<feature type="binding site" description="axial binding residue" evidence="14">
    <location>
        <position position="493"/>
    </location>
    <ligand>
        <name>heme</name>
        <dbReference type="ChEBI" id="CHEBI:30413"/>
    </ligand>
    <ligandPart>
        <name>Fe</name>
        <dbReference type="ChEBI" id="CHEBI:18248"/>
    </ligandPart>
</feature>
<organism evidence="17 18">
    <name type="scientific">Strongylocentrotus purpuratus</name>
    <name type="common">Purple sea urchin</name>
    <dbReference type="NCBI Taxonomy" id="7668"/>
    <lineage>
        <taxon>Eukaryota</taxon>
        <taxon>Metazoa</taxon>
        <taxon>Echinodermata</taxon>
        <taxon>Eleutherozoa</taxon>
        <taxon>Echinozoa</taxon>
        <taxon>Echinoidea</taxon>
        <taxon>Euechinoidea</taxon>
        <taxon>Echinacea</taxon>
        <taxon>Camarodonta</taxon>
        <taxon>Echinidea</taxon>
        <taxon>Strongylocentrotidae</taxon>
        <taxon>Strongylocentrotus</taxon>
    </lineage>
</organism>
<dbReference type="InParanoid" id="A0A7M7RAK3"/>
<dbReference type="PROSITE" id="PS00086">
    <property type="entry name" value="CYTOCHROME_P450"/>
    <property type="match status" value="1"/>
</dbReference>
<evidence type="ECO:0000256" key="8">
    <source>
        <dbReference type="ARBA" id="ARBA00022824"/>
    </source>
</evidence>
<dbReference type="InterPro" id="IPR002401">
    <property type="entry name" value="Cyt_P450_E_grp-I"/>
</dbReference>
<evidence type="ECO:0000256" key="10">
    <source>
        <dbReference type="ARBA" id="ARBA00023002"/>
    </source>
</evidence>
<evidence type="ECO:0000256" key="7">
    <source>
        <dbReference type="ARBA" id="ARBA00022723"/>
    </source>
</evidence>
<dbReference type="PRINTS" id="PR00385">
    <property type="entry name" value="P450"/>
</dbReference>
<feature type="transmembrane region" description="Helical" evidence="16">
    <location>
        <begin position="22"/>
        <end position="40"/>
    </location>
</feature>
<dbReference type="GO" id="GO:0005506">
    <property type="term" value="F:iron ion binding"/>
    <property type="evidence" value="ECO:0007669"/>
    <property type="project" value="InterPro"/>
</dbReference>
<evidence type="ECO:0000256" key="13">
    <source>
        <dbReference type="ARBA" id="ARBA00023136"/>
    </source>
</evidence>
<dbReference type="GO" id="GO:0042178">
    <property type="term" value="P:xenobiotic catabolic process"/>
    <property type="evidence" value="ECO:0000318"/>
    <property type="project" value="GO_Central"/>
</dbReference>
<dbReference type="SUPFAM" id="SSF48264">
    <property type="entry name" value="Cytochrome P450"/>
    <property type="match status" value="1"/>
</dbReference>
<proteinExistence type="inferred from homology"/>
<evidence type="ECO:0000313" key="17">
    <source>
        <dbReference type="EnsemblMetazoa" id="XP_783905"/>
    </source>
</evidence>
<comment type="subcellular location">
    <subcellularLocation>
        <location evidence="3">Endoplasmic reticulum membrane</location>
        <topology evidence="3">Peripheral membrane protein</topology>
    </subcellularLocation>
    <subcellularLocation>
        <location evidence="2">Microsome membrane</location>
        <topology evidence="2">Peripheral membrane protein</topology>
    </subcellularLocation>
</comment>
<comment type="cofactor">
    <cofactor evidence="1 14">
        <name>heme</name>
        <dbReference type="ChEBI" id="CHEBI:30413"/>
    </cofactor>
</comment>
<dbReference type="Proteomes" id="UP000007110">
    <property type="component" value="Unassembled WGS sequence"/>
</dbReference>
<dbReference type="GeneID" id="578655"/>
<dbReference type="GO" id="GO:0009404">
    <property type="term" value="P:toxin metabolic process"/>
    <property type="evidence" value="ECO:0000318"/>
    <property type="project" value="GO_Central"/>
</dbReference>
<evidence type="ECO:0000256" key="15">
    <source>
        <dbReference type="RuleBase" id="RU000461"/>
    </source>
</evidence>
<dbReference type="KEGG" id="spu:578655"/>
<reference evidence="17" key="2">
    <citation type="submission" date="2021-01" db="UniProtKB">
        <authorList>
            <consortium name="EnsemblMetazoa"/>
        </authorList>
    </citation>
    <scope>IDENTIFICATION</scope>
</reference>
<keyword evidence="9" id="KW-0492">Microsome</keyword>
<dbReference type="GO" id="GO:0020037">
    <property type="term" value="F:heme binding"/>
    <property type="evidence" value="ECO:0007669"/>
    <property type="project" value="InterPro"/>
</dbReference>
<dbReference type="PRINTS" id="PR00463">
    <property type="entry name" value="EP450I"/>
</dbReference>
<dbReference type="Gene3D" id="1.10.630.10">
    <property type="entry name" value="Cytochrome P450"/>
    <property type="match status" value="1"/>
</dbReference>
<dbReference type="RefSeq" id="XP_783905.2">
    <property type="nucleotide sequence ID" value="XM_778812.5"/>
</dbReference>
<dbReference type="GO" id="GO:0008210">
    <property type="term" value="P:estrogen metabolic process"/>
    <property type="evidence" value="ECO:0000318"/>
    <property type="project" value="GO_Central"/>
</dbReference>
<keyword evidence="16" id="KW-0812">Transmembrane</keyword>
<evidence type="ECO:0000256" key="11">
    <source>
        <dbReference type="ARBA" id="ARBA00023004"/>
    </source>
</evidence>
<dbReference type="InterPro" id="IPR036396">
    <property type="entry name" value="Cyt_P450_sf"/>
</dbReference>
<dbReference type="FunFam" id="1.10.630.10:FF:000002">
    <property type="entry name" value="Cytochrome P450 1A1"/>
    <property type="match status" value="1"/>
</dbReference>
<dbReference type="GO" id="GO:0016712">
    <property type="term" value="F:oxidoreductase activity, acting on paired donors, with incorporation or reduction of molecular oxygen, reduced flavin or flavoprotein as one donor, and incorporation of one atom of oxygen"/>
    <property type="evidence" value="ECO:0000318"/>
    <property type="project" value="GO_Central"/>
</dbReference>
<evidence type="ECO:0000256" key="6">
    <source>
        <dbReference type="ARBA" id="ARBA00022617"/>
    </source>
</evidence>
<keyword evidence="16" id="KW-1133">Transmembrane helix</keyword>
<name>A0A7M7RAK3_STRPU</name>
<sequence>MMLDVSATTSMNPGPQYLSQTIASYFLLVTVVILVTRVWLTESSMKMRAKSSGDEAKPLPGPWGIPVLGNMLSLGRSAPHLSLTALAKKFGSIFQIRLGSRPVLVLNGYEAIQKALIKQAVVFSGRPDLYTFELIKSGVKSGTSLSFGNYGESWKLHRKLAESSLRHFTAGSQVKFVESVVSTEASELVQYFKSIACDNNNNNNNANGDQCKPRPDNVVDIRNVLRLAVSNVMCWFMFSKRHTYEDEALLNLLNISDRFTAATGSGNPVDFMPWLRVFFRKSTNEFKSLLTEFRAFVGGNLLEVHTAEYEDGSERDILDHLVTSGRRYNENNNKKAGINDVMLRETCFDYFGAGFETVSTTLEWCLLYMAAHPDTQRKVQEEIDTMVGQDRLPTLEDREKLPFTQSCLLEILRHATPVPFAIPHSTTSDTVLDGYFVAKDTVVFVNLYSAHVDPQVWNEPQVFNASRFLTSDGAIDQEMKKHVIPFSVGRRRCIGSDLARIELFFFFTIFLQNFSIEHSKDGEVSMEATDGLARRPKDLNINLISRK</sequence>
<evidence type="ECO:0000313" key="18">
    <source>
        <dbReference type="Proteomes" id="UP000007110"/>
    </source>
</evidence>
<dbReference type="OrthoDB" id="1055148at2759"/>
<evidence type="ECO:0000256" key="16">
    <source>
        <dbReference type="SAM" id="Phobius"/>
    </source>
</evidence>
<reference evidence="18" key="1">
    <citation type="submission" date="2015-02" db="EMBL/GenBank/DDBJ databases">
        <title>Genome sequencing for Strongylocentrotus purpuratus.</title>
        <authorList>
            <person name="Murali S."/>
            <person name="Liu Y."/>
            <person name="Vee V."/>
            <person name="English A."/>
            <person name="Wang M."/>
            <person name="Skinner E."/>
            <person name="Han Y."/>
            <person name="Muzny D.M."/>
            <person name="Worley K.C."/>
            <person name="Gibbs R.A."/>
        </authorList>
    </citation>
    <scope>NUCLEOTIDE SEQUENCE</scope>
</reference>